<dbReference type="EMBL" id="JAACJN010000038">
    <property type="protein sequence ID" value="KAF5385635.1"/>
    <property type="molecule type" value="Genomic_DNA"/>
</dbReference>
<accession>A0A8H5HMB0</accession>
<keyword evidence="2" id="KW-0597">Phosphoprotein</keyword>
<dbReference type="Gene3D" id="3.40.50.720">
    <property type="entry name" value="NAD(P)-binding Rossmann-like Domain"/>
    <property type="match status" value="1"/>
</dbReference>
<dbReference type="Pfam" id="PF07993">
    <property type="entry name" value="NAD_binding_4"/>
    <property type="match status" value="1"/>
</dbReference>
<keyword evidence="6" id="KW-1185">Reference proteome</keyword>
<dbReference type="PANTHER" id="PTHR43439:SF2">
    <property type="entry name" value="ENZYME, PUTATIVE (JCVI)-RELATED"/>
    <property type="match status" value="1"/>
</dbReference>
<dbReference type="InterPro" id="IPR013120">
    <property type="entry name" value="FAR_NAD-bd"/>
</dbReference>
<dbReference type="Gene3D" id="3.40.50.12780">
    <property type="entry name" value="N-terminal domain of ligase-like"/>
    <property type="match status" value="1"/>
</dbReference>
<dbReference type="InterPro" id="IPR036291">
    <property type="entry name" value="NAD(P)-bd_dom_sf"/>
</dbReference>
<dbReference type="OrthoDB" id="429813at2759"/>
<proteinExistence type="predicted"/>
<dbReference type="InterPro" id="IPR020845">
    <property type="entry name" value="AMP-binding_CS"/>
</dbReference>
<keyword evidence="1" id="KW-0596">Phosphopantetheine</keyword>
<dbReference type="PANTHER" id="PTHR43439">
    <property type="entry name" value="PHENYLACETATE-COENZYME A LIGASE"/>
    <property type="match status" value="1"/>
</dbReference>
<feature type="domain" description="Thioester reductase (TE)" evidence="4">
    <location>
        <begin position="728"/>
        <end position="965"/>
    </location>
</feature>
<evidence type="ECO:0000313" key="5">
    <source>
        <dbReference type="EMBL" id="KAF5385635.1"/>
    </source>
</evidence>
<comment type="caution">
    <text evidence="5">The sequence shown here is derived from an EMBL/GenBank/DDBJ whole genome shotgun (WGS) entry which is preliminary data.</text>
</comment>
<dbReference type="Pfam" id="PF00501">
    <property type="entry name" value="AMP-binding"/>
    <property type="match status" value="1"/>
</dbReference>
<sequence>MASTKIIYPELSLNSQLNILDVLDFNLEHNPSYPVFVFPDGAGGVTEISMLEYVRACHRAGDYVRSSTQPGDVIGVIANLDTIVYSALIVGMIKAGLVPFPISPRNSPVAIYNLLKKTSARKLVITETTLSGVLQGLRAELKAADPSYKVDPSRIIEAPSLQQIYPRLGKETVDDPFTPIPAVPIPDNSSMAVYLHSSGSTGLPKPIGFTHRVLKDDAALTYIDDLRKLQAVKPSFTVGAIGLPSFHMMGLCAHMLLPLYAPITTAVFAPTVTSREANPQLGTPETVLECAKATKCDSVTALPTFFHTWSQSEGAVDILRTMHIVTYGGGPLAHAIGENLISRGVNIATAYGGTEFGVLTTLRIDPKTWMYLEFSDLTKIRWSPQGDGTFEAQILETDRHHLAVQNLSDVKGYATSDIFEPHPTIPSLWKIVGRVDDVIIHSSGEKTVPAPIEAIITASPLYVLALHFNTSTNALDGSVQGAVMFGRQRDQPGILIEFTPSHELHENANEAQITELRNLLWPVIEEADKIAPAFSRIYKEMIIFTTVEKPLPRVGKGTIARKAAIALYSAEIDKLYETVASSVGAGDVEPPESWGQQDLQAWLLSHVVDLLSGRALEPTDDLFENGFDRQALSLFLCELSALRKSQNPAITAVAKDISQALVYSHPTVELLARSIAGFISNPNAESLQKSHEQAIEEMIEKYSQGLDLPISAPVTAAEESRTRECILLTGSTGNLGAQMLESLLAKQEVERVYTLNRPSSTVSMMDRHRDRFEDKGLDVSLLSSPKLVFLEGETSHDDLGLSHEQLSELREKVTMIIHNAWRLDFNLSLASFESHVKGSRSLMDFGRSTRRGSSLRFLFTSSIGSTQSWNARLRGAYPEEVVMDAQYAVGGGYGESKYVTERILAKSNLQATSFRIGQVTGGEPNGAWATSDWVPIIVKSSLALGMLPNATGVVSWIPMDAVSDALLDVGFSTERPPMAVNVVHPRPVPWTSVVQKLRTILIREKQLAPDALRIVPYKQWLAKVEDYAKSPTEADLNNVPAIKLVDFYRAQVTVDEALKKDRLEGYESAGLTPLSTKNVERLSERMSKLERLDEPVIEKWVKYWTAAGF</sequence>
<dbReference type="PROSITE" id="PS00455">
    <property type="entry name" value="AMP_BINDING"/>
    <property type="match status" value="1"/>
</dbReference>
<dbReference type="InterPro" id="IPR000873">
    <property type="entry name" value="AMP-dep_synth/lig_dom"/>
</dbReference>
<evidence type="ECO:0000259" key="4">
    <source>
        <dbReference type="Pfam" id="PF07993"/>
    </source>
</evidence>
<evidence type="ECO:0000256" key="1">
    <source>
        <dbReference type="ARBA" id="ARBA00022450"/>
    </source>
</evidence>
<dbReference type="SUPFAM" id="SSF56801">
    <property type="entry name" value="Acetyl-CoA synthetase-like"/>
    <property type="match status" value="1"/>
</dbReference>
<dbReference type="InterPro" id="IPR042099">
    <property type="entry name" value="ANL_N_sf"/>
</dbReference>
<evidence type="ECO:0000256" key="2">
    <source>
        <dbReference type="ARBA" id="ARBA00022553"/>
    </source>
</evidence>
<evidence type="ECO:0000313" key="6">
    <source>
        <dbReference type="Proteomes" id="UP000518752"/>
    </source>
</evidence>
<organism evidence="5 6">
    <name type="scientific">Collybiopsis confluens</name>
    <dbReference type="NCBI Taxonomy" id="2823264"/>
    <lineage>
        <taxon>Eukaryota</taxon>
        <taxon>Fungi</taxon>
        <taxon>Dikarya</taxon>
        <taxon>Basidiomycota</taxon>
        <taxon>Agaricomycotina</taxon>
        <taxon>Agaricomycetes</taxon>
        <taxon>Agaricomycetidae</taxon>
        <taxon>Agaricales</taxon>
        <taxon>Marasmiineae</taxon>
        <taxon>Omphalotaceae</taxon>
        <taxon>Collybiopsis</taxon>
    </lineage>
</organism>
<dbReference type="Proteomes" id="UP000518752">
    <property type="component" value="Unassembled WGS sequence"/>
</dbReference>
<feature type="domain" description="AMP-dependent synthetase/ligase" evidence="3">
    <location>
        <begin position="27"/>
        <end position="364"/>
    </location>
</feature>
<reference evidence="5 6" key="1">
    <citation type="journal article" date="2020" name="ISME J.">
        <title>Uncovering the hidden diversity of litter-decomposition mechanisms in mushroom-forming fungi.</title>
        <authorList>
            <person name="Floudas D."/>
            <person name="Bentzer J."/>
            <person name="Ahren D."/>
            <person name="Johansson T."/>
            <person name="Persson P."/>
            <person name="Tunlid A."/>
        </authorList>
    </citation>
    <scope>NUCLEOTIDE SEQUENCE [LARGE SCALE GENOMIC DNA]</scope>
    <source>
        <strain evidence="5 6">CBS 406.79</strain>
    </source>
</reference>
<dbReference type="SUPFAM" id="SSF51735">
    <property type="entry name" value="NAD(P)-binding Rossmann-fold domains"/>
    <property type="match status" value="1"/>
</dbReference>
<dbReference type="Pfam" id="PF23562">
    <property type="entry name" value="AMP-binding_C_3"/>
    <property type="match status" value="1"/>
</dbReference>
<name>A0A8H5HMB0_9AGAR</name>
<dbReference type="InterPro" id="IPR051414">
    <property type="entry name" value="Adenylate-forming_Reductase"/>
</dbReference>
<gene>
    <name evidence="5" type="ORF">D9757_005562</name>
</gene>
<evidence type="ECO:0000259" key="3">
    <source>
        <dbReference type="Pfam" id="PF00501"/>
    </source>
</evidence>
<protein>
    <recommendedName>
        <fullName evidence="7">Acetyl-CoA synthetase-like protein</fullName>
    </recommendedName>
</protein>
<dbReference type="AlphaFoldDB" id="A0A8H5HMB0"/>
<evidence type="ECO:0008006" key="7">
    <source>
        <dbReference type="Google" id="ProtNLM"/>
    </source>
</evidence>